<keyword evidence="2" id="KW-1185">Reference proteome</keyword>
<evidence type="ECO:0000313" key="2">
    <source>
        <dbReference type="Proteomes" id="UP001629230"/>
    </source>
</evidence>
<dbReference type="Proteomes" id="UP001629230">
    <property type="component" value="Unassembled WGS sequence"/>
</dbReference>
<reference evidence="1 2" key="1">
    <citation type="journal article" date="2024" name="Chem. Sci.">
        <title>Discovery of megapolipeptins by genome mining of a Burkholderiales bacteria collection.</title>
        <authorList>
            <person name="Paulo B.S."/>
            <person name="Recchia M.J.J."/>
            <person name="Lee S."/>
            <person name="Fergusson C.H."/>
            <person name="Romanowski S.B."/>
            <person name="Hernandez A."/>
            <person name="Krull N."/>
            <person name="Liu D.Y."/>
            <person name="Cavanagh H."/>
            <person name="Bos A."/>
            <person name="Gray C.A."/>
            <person name="Murphy B.T."/>
            <person name="Linington R.G."/>
            <person name="Eustaquio A.S."/>
        </authorList>
    </citation>
    <scope>NUCLEOTIDE SEQUENCE [LARGE SCALE GENOMIC DNA]</scope>
    <source>
        <strain evidence="1 2">RL17-350-BIC-A</strain>
    </source>
</reference>
<dbReference type="InterPro" id="IPR008884">
    <property type="entry name" value="TylF_MeTrfase"/>
</dbReference>
<accession>A0ABW9APY5</accession>
<dbReference type="SUPFAM" id="SSF53335">
    <property type="entry name" value="S-adenosyl-L-methionine-dependent methyltransferases"/>
    <property type="match status" value="1"/>
</dbReference>
<evidence type="ECO:0000313" key="1">
    <source>
        <dbReference type="EMBL" id="MFM0002500.1"/>
    </source>
</evidence>
<dbReference type="PANTHER" id="PTHR40036">
    <property type="entry name" value="MACROCIN O-METHYLTRANSFERASE"/>
    <property type="match status" value="1"/>
</dbReference>
<dbReference type="Pfam" id="PF05711">
    <property type="entry name" value="TylF"/>
    <property type="match status" value="1"/>
</dbReference>
<dbReference type="EMBL" id="JAQQEZ010000009">
    <property type="protein sequence ID" value="MFM0002500.1"/>
    <property type="molecule type" value="Genomic_DNA"/>
</dbReference>
<comment type="caution">
    <text evidence="1">The sequence shown here is derived from an EMBL/GenBank/DDBJ whole genome shotgun (WGS) entry which is preliminary data.</text>
</comment>
<sequence length="293" mass="32056">MPLTQDVRAAAYLAMIRRYIGGGAVEPDGLAPSDNTRETPPITAADCSARLAAADRMFADWLAPLQRTAAEVAGVEPARMADALNHMHHESRRLTMCDDVLLDNVVALARGVIDQQVPGDFIETGVWRGGVTILMRAALTAFGDRGRNVWVADSFAGLPAPDPASDLREAIWHHLMGAVSLLRSDLATVRESFARAGLLDRRVRFLPGWFADTLPDAPIERLALMRLDGDWYESTRVALDALYPRLSPGGFVIVDDYGLPTGCARAVDEYRALHRIDAPLVRVNGQAVYWCKP</sequence>
<dbReference type="RefSeq" id="WP_408177819.1">
    <property type="nucleotide sequence ID" value="NZ_JAQQEZ010000009.1"/>
</dbReference>
<dbReference type="InterPro" id="IPR029063">
    <property type="entry name" value="SAM-dependent_MTases_sf"/>
</dbReference>
<dbReference type="PANTHER" id="PTHR40036:SF1">
    <property type="entry name" value="MACROCIN O-METHYLTRANSFERASE"/>
    <property type="match status" value="1"/>
</dbReference>
<name>A0ABW9APY5_9BURK</name>
<gene>
    <name evidence="1" type="ORF">PQR57_15875</name>
</gene>
<protein>
    <submittedName>
        <fullName evidence="1">Macrocin O-methyltransferase</fullName>
    </submittedName>
</protein>
<proteinExistence type="predicted"/>
<organism evidence="1 2">
    <name type="scientific">Paraburkholderia dipogonis</name>
    <dbReference type="NCBI Taxonomy" id="1211383"/>
    <lineage>
        <taxon>Bacteria</taxon>
        <taxon>Pseudomonadati</taxon>
        <taxon>Pseudomonadota</taxon>
        <taxon>Betaproteobacteria</taxon>
        <taxon>Burkholderiales</taxon>
        <taxon>Burkholderiaceae</taxon>
        <taxon>Paraburkholderia</taxon>
    </lineage>
</organism>
<dbReference type="Gene3D" id="3.40.50.150">
    <property type="entry name" value="Vaccinia Virus protein VP39"/>
    <property type="match status" value="1"/>
</dbReference>